<accession>A0ACA9S270</accession>
<dbReference type="Proteomes" id="UP000789920">
    <property type="component" value="Unassembled WGS sequence"/>
</dbReference>
<gene>
    <name evidence="1" type="ORF">RPERSI_LOCUS26056</name>
</gene>
<feature type="non-terminal residue" evidence="1">
    <location>
        <position position="1"/>
    </location>
</feature>
<reference evidence="1" key="1">
    <citation type="submission" date="2021-06" db="EMBL/GenBank/DDBJ databases">
        <authorList>
            <person name="Kallberg Y."/>
            <person name="Tangrot J."/>
            <person name="Rosling A."/>
        </authorList>
    </citation>
    <scope>NUCLEOTIDE SEQUENCE</scope>
    <source>
        <strain evidence="1">MA461A</strain>
    </source>
</reference>
<sequence length="114" mass="13089">ASFEYPSITVELSQDQSPIRSFLKPMEMNKMRKDARHQINKNSKENKVGTPTLFSEKKELVKEGFKTENRVGSPTLSSEKRCKAPNYKNITTGLNQPNINENTEPKEKDKRCTK</sequence>
<evidence type="ECO:0000313" key="2">
    <source>
        <dbReference type="Proteomes" id="UP000789920"/>
    </source>
</evidence>
<comment type="caution">
    <text evidence="1">The sequence shown here is derived from an EMBL/GenBank/DDBJ whole genome shotgun (WGS) entry which is preliminary data.</text>
</comment>
<evidence type="ECO:0000313" key="1">
    <source>
        <dbReference type="EMBL" id="CAG8823582.1"/>
    </source>
</evidence>
<organism evidence="1 2">
    <name type="scientific">Racocetra persica</name>
    <dbReference type="NCBI Taxonomy" id="160502"/>
    <lineage>
        <taxon>Eukaryota</taxon>
        <taxon>Fungi</taxon>
        <taxon>Fungi incertae sedis</taxon>
        <taxon>Mucoromycota</taxon>
        <taxon>Glomeromycotina</taxon>
        <taxon>Glomeromycetes</taxon>
        <taxon>Diversisporales</taxon>
        <taxon>Gigasporaceae</taxon>
        <taxon>Racocetra</taxon>
    </lineage>
</organism>
<dbReference type="EMBL" id="CAJVQC010087727">
    <property type="protein sequence ID" value="CAG8823582.1"/>
    <property type="molecule type" value="Genomic_DNA"/>
</dbReference>
<protein>
    <submittedName>
        <fullName evidence="1">4850_t:CDS:1</fullName>
    </submittedName>
</protein>
<feature type="non-terminal residue" evidence="1">
    <location>
        <position position="114"/>
    </location>
</feature>
<keyword evidence="2" id="KW-1185">Reference proteome</keyword>
<proteinExistence type="predicted"/>
<name>A0ACA9S270_9GLOM</name>